<evidence type="ECO:0000313" key="4">
    <source>
        <dbReference type="Proteomes" id="UP001164929"/>
    </source>
</evidence>
<reference evidence="3" key="1">
    <citation type="journal article" date="2023" name="Mol. Ecol. Resour.">
        <title>Chromosome-level genome assembly of a triploid poplar Populus alba 'Berolinensis'.</title>
        <authorList>
            <person name="Chen S."/>
            <person name="Yu Y."/>
            <person name="Wang X."/>
            <person name="Wang S."/>
            <person name="Zhang T."/>
            <person name="Zhou Y."/>
            <person name="He R."/>
            <person name="Meng N."/>
            <person name="Wang Y."/>
            <person name="Liu W."/>
            <person name="Liu Z."/>
            <person name="Liu J."/>
            <person name="Guo Q."/>
            <person name="Huang H."/>
            <person name="Sederoff R.R."/>
            <person name="Wang G."/>
            <person name="Qu G."/>
            <person name="Chen S."/>
        </authorList>
    </citation>
    <scope>NUCLEOTIDE SEQUENCE</scope>
    <source>
        <strain evidence="3">SC-2020</strain>
    </source>
</reference>
<feature type="compositionally biased region" description="Basic and acidic residues" evidence="1">
    <location>
        <begin position="97"/>
        <end position="129"/>
    </location>
</feature>
<comment type="caution">
    <text evidence="3">The sequence shown here is derived from an EMBL/GenBank/DDBJ whole genome shotgun (WGS) entry which is preliminary data.</text>
</comment>
<keyword evidence="4" id="KW-1185">Reference proteome</keyword>
<evidence type="ECO:0000256" key="2">
    <source>
        <dbReference type="SAM" id="Phobius"/>
    </source>
</evidence>
<keyword evidence="2" id="KW-0812">Transmembrane</keyword>
<keyword evidence="2" id="KW-1133">Transmembrane helix</keyword>
<protein>
    <submittedName>
        <fullName evidence="3">Uncharacterized protein</fullName>
    </submittedName>
</protein>
<feature type="transmembrane region" description="Helical" evidence="2">
    <location>
        <begin position="139"/>
        <end position="162"/>
    </location>
</feature>
<dbReference type="AlphaFoldDB" id="A0AAD6PUM5"/>
<evidence type="ECO:0000256" key="1">
    <source>
        <dbReference type="SAM" id="MobiDB-lite"/>
    </source>
</evidence>
<sequence length="166" mass="18777">MLSPCSFSFGEPSIEDLKSSYSSIVPCPAGSRWTPLMVARSWHRNELGVILTTQQENQSQIYPSPYISIPFMSIVKIARIVLLILGVPGVLGLGSRGSERDDRGRDRKGHKDDARDESRRGRDGHSSDREERYRGMADGFFLLYLLLFLFIVFQFICINASLTKFL</sequence>
<proteinExistence type="predicted"/>
<organism evidence="3 4">
    <name type="scientific">Populus alba x Populus x berolinensis</name>
    <dbReference type="NCBI Taxonomy" id="444605"/>
    <lineage>
        <taxon>Eukaryota</taxon>
        <taxon>Viridiplantae</taxon>
        <taxon>Streptophyta</taxon>
        <taxon>Embryophyta</taxon>
        <taxon>Tracheophyta</taxon>
        <taxon>Spermatophyta</taxon>
        <taxon>Magnoliopsida</taxon>
        <taxon>eudicotyledons</taxon>
        <taxon>Gunneridae</taxon>
        <taxon>Pentapetalae</taxon>
        <taxon>rosids</taxon>
        <taxon>fabids</taxon>
        <taxon>Malpighiales</taxon>
        <taxon>Salicaceae</taxon>
        <taxon>Saliceae</taxon>
        <taxon>Populus</taxon>
    </lineage>
</organism>
<feature type="region of interest" description="Disordered" evidence="1">
    <location>
        <begin position="96"/>
        <end position="129"/>
    </location>
</feature>
<feature type="transmembrane region" description="Helical" evidence="2">
    <location>
        <begin position="69"/>
        <end position="93"/>
    </location>
</feature>
<name>A0AAD6PUM5_9ROSI</name>
<keyword evidence="2" id="KW-0472">Membrane</keyword>
<dbReference type="EMBL" id="JAQIZT010000017">
    <property type="protein sequence ID" value="KAJ6960834.1"/>
    <property type="molecule type" value="Genomic_DNA"/>
</dbReference>
<accession>A0AAD6PUM5</accession>
<evidence type="ECO:0000313" key="3">
    <source>
        <dbReference type="EMBL" id="KAJ6960834.1"/>
    </source>
</evidence>
<gene>
    <name evidence="3" type="ORF">NC653_038750</name>
</gene>
<dbReference type="Proteomes" id="UP001164929">
    <property type="component" value="Chromosome 17"/>
</dbReference>